<evidence type="ECO:0000256" key="6">
    <source>
        <dbReference type="ARBA" id="ARBA00009320"/>
    </source>
</evidence>
<comment type="catalytic activity">
    <reaction evidence="14 17">
        <text>L-leucine + 2-oxoglutarate = 4-methyl-2-oxopentanoate + L-glutamate</text>
        <dbReference type="Rhea" id="RHEA:18321"/>
        <dbReference type="ChEBI" id="CHEBI:16810"/>
        <dbReference type="ChEBI" id="CHEBI:17865"/>
        <dbReference type="ChEBI" id="CHEBI:29985"/>
        <dbReference type="ChEBI" id="CHEBI:57427"/>
        <dbReference type="EC" id="2.6.1.42"/>
    </reaction>
</comment>
<keyword evidence="11 17" id="KW-0100">Branched-chain amino acid biosynthesis</keyword>
<dbReference type="PANTHER" id="PTHR11825:SF44">
    <property type="entry name" value="BRANCHED-CHAIN-AMINO-ACID AMINOTRANSFERASE"/>
    <property type="match status" value="1"/>
</dbReference>
<evidence type="ECO:0000256" key="17">
    <source>
        <dbReference type="RuleBase" id="RU004517"/>
    </source>
</evidence>
<dbReference type="InterPro" id="IPR036038">
    <property type="entry name" value="Aminotransferase-like"/>
</dbReference>
<keyword evidence="19" id="KW-1185">Reference proteome</keyword>
<dbReference type="NCBIfam" id="NF009897">
    <property type="entry name" value="PRK13357.1"/>
    <property type="match status" value="1"/>
</dbReference>
<comment type="catalytic activity">
    <reaction evidence="12 17">
        <text>L-valine + 2-oxoglutarate = 3-methyl-2-oxobutanoate + L-glutamate</text>
        <dbReference type="Rhea" id="RHEA:24813"/>
        <dbReference type="ChEBI" id="CHEBI:11851"/>
        <dbReference type="ChEBI" id="CHEBI:16810"/>
        <dbReference type="ChEBI" id="CHEBI:29985"/>
        <dbReference type="ChEBI" id="CHEBI:57762"/>
        <dbReference type="EC" id="2.6.1.42"/>
    </reaction>
</comment>
<keyword evidence="7 17" id="KW-0032">Aminotransferase</keyword>
<dbReference type="Proteomes" id="UP001596162">
    <property type="component" value="Unassembled WGS sequence"/>
</dbReference>
<keyword evidence="10 16" id="KW-0663">Pyridoxal phosphate</keyword>
<dbReference type="Pfam" id="PF01063">
    <property type="entry name" value="Aminotran_4"/>
    <property type="match status" value="1"/>
</dbReference>
<dbReference type="CDD" id="cd01557">
    <property type="entry name" value="BCAT_beta_family"/>
    <property type="match status" value="1"/>
</dbReference>
<dbReference type="Gene3D" id="3.30.470.10">
    <property type="match status" value="1"/>
</dbReference>
<comment type="pathway">
    <text evidence="4">Amino-acid biosynthesis; L-valine biosynthesis; L-valine from pyruvate: step 4/4.</text>
</comment>
<dbReference type="Gene3D" id="3.20.10.10">
    <property type="entry name" value="D-amino Acid Aminotransferase, subunit A, domain 2"/>
    <property type="match status" value="1"/>
</dbReference>
<organism evidence="18 19">
    <name type="scientific">Bizionia hallyeonensis</name>
    <dbReference type="NCBI Taxonomy" id="1123757"/>
    <lineage>
        <taxon>Bacteria</taxon>
        <taxon>Pseudomonadati</taxon>
        <taxon>Bacteroidota</taxon>
        <taxon>Flavobacteriia</taxon>
        <taxon>Flavobacteriales</taxon>
        <taxon>Flavobacteriaceae</taxon>
        <taxon>Bizionia</taxon>
    </lineage>
</organism>
<sequence>MTDQKYNKIDIERIEKSKINDVDFNNIDFGRKFTDHMFYCDFIDGAWQQPKIVPYQAMTIEPSARVFHYGQAVFEGMKAYKDDNGKAFLFRPEDNHKRINISAARLAIPEFPKEYFMKGLATLMDMDKDWIKPGIGNSLYVRPFVFAFEPAISAAPAQAYRFMIICSPAKAYYTGKVRVLFAEKYSRSADGGVGYAKAAGNYAAQFYPTSLAQKKGYQQIIWTDASTHEYLEEAGTMNIFFRINDTLVTAPTSDRILDGITRKSILQLAEDNNIPVEVRRVTVSEIKEAARNGSLKEIFGTGTAAVISPISAFEHSEEVFEIPDASDSYATIFKKKLLDIQHNLAEDKHGWRFEINQPETSR</sequence>
<dbReference type="InterPro" id="IPR033939">
    <property type="entry name" value="BCAT_family"/>
</dbReference>
<dbReference type="PIRSF" id="PIRSF006468">
    <property type="entry name" value="BCAT1"/>
    <property type="match status" value="1"/>
</dbReference>
<dbReference type="GO" id="GO:0004084">
    <property type="term" value="F:branched-chain-amino-acid transaminase activity"/>
    <property type="evidence" value="ECO:0007669"/>
    <property type="project" value="UniProtKB-EC"/>
</dbReference>
<dbReference type="NCBIfam" id="TIGR01123">
    <property type="entry name" value="ilvE_II"/>
    <property type="match status" value="1"/>
</dbReference>
<comment type="cofactor">
    <cofactor evidence="1 16">
        <name>pyridoxal 5'-phosphate</name>
        <dbReference type="ChEBI" id="CHEBI:597326"/>
    </cofactor>
</comment>
<evidence type="ECO:0000256" key="8">
    <source>
        <dbReference type="ARBA" id="ARBA00022605"/>
    </source>
</evidence>
<evidence type="ECO:0000256" key="15">
    <source>
        <dbReference type="RuleBase" id="RU004106"/>
    </source>
</evidence>
<evidence type="ECO:0000256" key="14">
    <source>
        <dbReference type="ARBA" id="ARBA00049229"/>
    </source>
</evidence>
<evidence type="ECO:0000256" key="3">
    <source>
        <dbReference type="ARBA" id="ARBA00004824"/>
    </source>
</evidence>
<reference evidence="19" key="1">
    <citation type="journal article" date="2019" name="Int. J. Syst. Evol. Microbiol.">
        <title>The Global Catalogue of Microorganisms (GCM) 10K type strain sequencing project: providing services to taxonomists for standard genome sequencing and annotation.</title>
        <authorList>
            <consortium name="The Broad Institute Genomics Platform"/>
            <consortium name="The Broad Institute Genome Sequencing Center for Infectious Disease"/>
            <person name="Wu L."/>
            <person name="Ma J."/>
        </authorList>
    </citation>
    <scope>NUCLEOTIDE SEQUENCE [LARGE SCALE GENOMIC DNA]</scope>
    <source>
        <strain evidence="19">JCM 17978</strain>
    </source>
</reference>
<dbReference type="InterPro" id="IPR001544">
    <property type="entry name" value="Aminotrans_IV"/>
</dbReference>
<evidence type="ECO:0000313" key="19">
    <source>
        <dbReference type="Proteomes" id="UP001596162"/>
    </source>
</evidence>
<evidence type="ECO:0000256" key="4">
    <source>
        <dbReference type="ARBA" id="ARBA00004931"/>
    </source>
</evidence>
<evidence type="ECO:0000256" key="12">
    <source>
        <dbReference type="ARBA" id="ARBA00048212"/>
    </source>
</evidence>
<evidence type="ECO:0000256" key="10">
    <source>
        <dbReference type="ARBA" id="ARBA00022898"/>
    </source>
</evidence>
<comment type="similarity">
    <text evidence="6 15">Belongs to the class-IV pyridoxal-phosphate-dependent aminotransferase family.</text>
</comment>
<comment type="function">
    <text evidence="2">Acts on leucine, isoleucine and valine.</text>
</comment>
<dbReference type="PANTHER" id="PTHR11825">
    <property type="entry name" value="SUBGROUP IIII AMINOTRANSFERASE"/>
    <property type="match status" value="1"/>
</dbReference>
<evidence type="ECO:0000256" key="13">
    <source>
        <dbReference type="ARBA" id="ARBA00048798"/>
    </source>
</evidence>
<accession>A0ABW0CA83</accession>
<dbReference type="EC" id="2.6.1.42" evidence="17"/>
<comment type="pathway">
    <text evidence="3">Amino-acid biosynthesis; L-isoleucine biosynthesis; L-isoleucine from 2-oxobutanoate: step 4/4.</text>
</comment>
<comment type="caution">
    <text evidence="18">The sequence shown here is derived from an EMBL/GenBank/DDBJ whole genome shotgun (WGS) entry which is preliminary data.</text>
</comment>
<evidence type="ECO:0000256" key="7">
    <source>
        <dbReference type="ARBA" id="ARBA00022576"/>
    </source>
</evidence>
<evidence type="ECO:0000256" key="11">
    <source>
        <dbReference type="ARBA" id="ARBA00023304"/>
    </source>
</evidence>
<evidence type="ECO:0000256" key="5">
    <source>
        <dbReference type="ARBA" id="ARBA00005072"/>
    </source>
</evidence>
<evidence type="ECO:0000256" key="9">
    <source>
        <dbReference type="ARBA" id="ARBA00022679"/>
    </source>
</evidence>
<dbReference type="PROSITE" id="PS00770">
    <property type="entry name" value="AA_TRANSFER_CLASS_4"/>
    <property type="match status" value="1"/>
</dbReference>
<dbReference type="EMBL" id="JBHSLA010000005">
    <property type="protein sequence ID" value="MFC5196150.1"/>
    <property type="molecule type" value="Genomic_DNA"/>
</dbReference>
<dbReference type="RefSeq" id="WP_376861406.1">
    <property type="nucleotide sequence ID" value="NZ_JBHSLA010000005.1"/>
</dbReference>
<dbReference type="InterPro" id="IPR005786">
    <property type="entry name" value="B_amino_transII"/>
</dbReference>
<keyword evidence="8 17" id="KW-0028">Amino-acid biosynthesis</keyword>
<proteinExistence type="inferred from homology"/>
<dbReference type="InterPro" id="IPR043131">
    <property type="entry name" value="BCAT-like_N"/>
</dbReference>
<dbReference type="SUPFAM" id="SSF56752">
    <property type="entry name" value="D-aminoacid aminotransferase-like PLP-dependent enzymes"/>
    <property type="match status" value="1"/>
</dbReference>
<dbReference type="InterPro" id="IPR018300">
    <property type="entry name" value="Aminotrans_IV_CS"/>
</dbReference>
<keyword evidence="9 17" id="KW-0808">Transferase</keyword>
<evidence type="ECO:0000256" key="16">
    <source>
        <dbReference type="RuleBase" id="RU004516"/>
    </source>
</evidence>
<evidence type="ECO:0000256" key="2">
    <source>
        <dbReference type="ARBA" id="ARBA00003109"/>
    </source>
</evidence>
<name>A0ABW0CA83_9FLAO</name>
<evidence type="ECO:0000256" key="1">
    <source>
        <dbReference type="ARBA" id="ARBA00001933"/>
    </source>
</evidence>
<dbReference type="InterPro" id="IPR043132">
    <property type="entry name" value="BCAT-like_C"/>
</dbReference>
<protein>
    <recommendedName>
        <fullName evidence="17">Branched-chain-amino-acid aminotransferase</fullName>
        <ecNumber evidence="17">2.6.1.42</ecNumber>
    </recommendedName>
</protein>
<comment type="pathway">
    <text evidence="5">Amino-acid biosynthesis; L-leucine biosynthesis; L-leucine from 3-methyl-2-oxobutanoate: step 4/4.</text>
</comment>
<gene>
    <name evidence="18" type="ORF">ACFPH8_12475</name>
</gene>
<comment type="catalytic activity">
    <reaction evidence="13 17">
        <text>L-isoleucine + 2-oxoglutarate = (S)-3-methyl-2-oxopentanoate + L-glutamate</text>
        <dbReference type="Rhea" id="RHEA:24801"/>
        <dbReference type="ChEBI" id="CHEBI:16810"/>
        <dbReference type="ChEBI" id="CHEBI:29985"/>
        <dbReference type="ChEBI" id="CHEBI:35146"/>
        <dbReference type="ChEBI" id="CHEBI:58045"/>
        <dbReference type="EC" id="2.6.1.42"/>
    </reaction>
</comment>
<evidence type="ECO:0000313" key="18">
    <source>
        <dbReference type="EMBL" id="MFC5196150.1"/>
    </source>
</evidence>